<keyword evidence="3" id="KW-1185">Reference proteome</keyword>
<dbReference type="EMBL" id="AP021881">
    <property type="protein sequence ID" value="BBP01721.1"/>
    <property type="molecule type" value="Genomic_DNA"/>
</dbReference>
<feature type="transmembrane region" description="Helical" evidence="1">
    <location>
        <begin position="7"/>
        <end position="27"/>
    </location>
</feature>
<dbReference type="KEGG" id="sniv:SFSGTM_24290"/>
<keyword evidence="1" id="KW-0472">Membrane</keyword>
<evidence type="ECO:0000256" key="1">
    <source>
        <dbReference type="SAM" id="Phobius"/>
    </source>
</evidence>
<dbReference type="SUPFAM" id="SSF55136">
    <property type="entry name" value="Probable bacterial effector-binding domain"/>
    <property type="match status" value="1"/>
</dbReference>
<dbReference type="Gene3D" id="3.20.80.10">
    <property type="entry name" value="Regulatory factor, effector binding domain"/>
    <property type="match status" value="1"/>
</dbReference>
<gene>
    <name evidence="2" type="ORF">SFSGTM_24290</name>
</gene>
<protein>
    <recommendedName>
        <fullName evidence="4">Bacterial transcription activator effector binding domain-containing protein</fullName>
    </recommendedName>
</protein>
<organism evidence="2 3">
    <name type="scientific">Sulfuriferula nivalis</name>
    <dbReference type="NCBI Taxonomy" id="2675298"/>
    <lineage>
        <taxon>Bacteria</taxon>
        <taxon>Pseudomonadati</taxon>
        <taxon>Pseudomonadota</taxon>
        <taxon>Betaproteobacteria</taxon>
        <taxon>Nitrosomonadales</taxon>
        <taxon>Sulfuricellaceae</taxon>
        <taxon>Sulfuriferula</taxon>
    </lineage>
</organism>
<keyword evidence="1" id="KW-1133">Transmembrane helix</keyword>
<evidence type="ECO:0008006" key="4">
    <source>
        <dbReference type="Google" id="ProtNLM"/>
    </source>
</evidence>
<dbReference type="InterPro" id="IPR011256">
    <property type="entry name" value="Reg_factor_effector_dom_sf"/>
</dbReference>
<evidence type="ECO:0000313" key="2">
    <source>
        <dbReference type="EMBL" id="BBP01721.1"/>
    </source>
</evidence>
<reference evidence="3" key="1">
    <citation type="submission" date="2019-11" db="EMBL/GenBank/DDBJ databases">
        <title>Isolation and characterization of a novel species in the genus Sulfuriferula.</title>
        <authorList>
            <person name="Mochizuki J."/>
            <person name="Kojima H."/>
            <person name="Fukui M."/>
        </authorList>
    </citation>
    <scope>NUCLEOTIDE SEQUENCE [LARGE SCALE GENOMIC DNA]</scope>
    <source>
        <strain evidence="3">SGTM</strain>
    </source>
</reference>
<sequence length="178" mass="20268">MQFIKKNWIAFLLAFIFPIVLIIWWWGGFSHATITETESEPLYYAYTEYYGDYGNLGDTQQKVYSALIAQNIKPGKFLTILYADPRTTKKHDQHARVGYLLPMNTVVRQPLLTDTLPRRQVLRASAKASLMLAPSIAYQGLHDYLKPLGKDIQMPSVEIYTAGTSINEMGTLTVDIPY</sequence>
<accession>A0A809RS67</accession>
<dbReference type="RefSeq" id="WP_162085452.1">
    <property type="nucleotide sequence ID" value="NZ_AP021881.1"/>
</dbReference>
<dbReference type="AlphaFoldDB" id="A0A809RS67"/>
<name>A0A809RS67_9PROT</name>
<evidence type="ECO:0000313" key="3">
    <source>
        <dbReference type="Proteomes" id="UP000463939"/>
    </source>
</evidence>
<proteinExistence type="predicted"/>
<dbReference type="Proteomes" id="UP000463939">
    <property type="component" value="Chromosome"/>
</dbReference>
<keyword evidence="1" id="KW-0812">Transmembrane</keyword>